<dbReference type="AlphaFoldDB" id="A0ABD0XNE4"/>
<evidence type="ECO:0000313" key="1">
    <source>
        <dbReference type="EMBL" id="KAL1022169.1"/>
    </source>
</evidence>
<dbReference type="EMBL" id="JAGEUA010000001">
    <property type="protein sequence ID" value="KAL1022169.1"/>
    <property type="molecule type" value="Genomic_DNA"/>
</dbReference>
<sequence length="181" mass="19584">MKGTNGGVLLLASVQPDIQSMTNLDTPSSIIGVMAGPSITSSEMSDDLAIFQSVALIQETLRVMMQHQDVLAANQQEILQQLNQMGGARQDLRTPIELDVARTLEELAVLEAKLKEHLDYKKTMMGAIMRSLSGLEDMAVEDLTTSLLKHAPARSKLQVQSVPEVSVPEVVISNQSLSQSG</sequence>
<protein>
    <submittedName>
        <fullName evidence="1">Uncharacterized protein</fullName>
    </submittedName>
</protein>
<evidence type="ECO:0000313" key="2">
    <source>
        <dbReference type="Proteomes" id="UP001557470"/>
    </source>
</evidence>
<organism evidence="1 2">
    <name type="scientific">Umbra pygmaea</name>
    <name type="common">Eastern mudminnow</name>
    <dbReference type="NCBI Taxonomy" id="75934"/>
    <lineage>
        <taxon>Eukaryota</taxon>
        <taxon>Metazoa</taxon>
        <taxon>Chordata</taxon>
        <taxon>Craniata</taxon>
        <taxon>Vertebrata</taxon>
        <taxon>Euteleostomi</taxon>
        <taxon>Actinopterygii</taxon>
        <taxon>Neopterygii</taxon>
        <taxon>Teleostei</taxon>
        <taxon>Protacanthopterygii</taxon>
        <taxon>Esociformes</taxon>
        <taxon>Umbridae</taxon>
        <taxon>Umbra</taxon>
    </lineage>
</organism>
<reference evidence="1 2" key="1">
    <citation type="submission" date="2024-06" db="EMBL/GenBank/DDBJ databases">
        <authorList>
            <person name="Pan Q."/>
            <person name="Wen M."/>
            <person name="Jouanno E."/>
            <person name="Zahm M."/>
            <person name="Klopp C."/>
            <person name="Cabau C."/>
            <person name="Louis A."/>
            <person name="Berthelot C."/>
            <person name="Parey E."/>
            <person name="Roest Crollius H."/>
            <person name="Montfort J."/>
            <person name="Robinson-Rechavi M."/>
            <person name="Bouchez O."/>
            <person name="Lampietro C."/>
            <person name="Lopez Roques C."/>
            <person name="Donnadieu C."/>
            <person name="Postlethwait J."/>
            <person name="Bobe J."/>
            <person name="Verreycken H."/>
            <person name="Guiguen Y."/>
        </authorList>
    </citation>
    <scope>NUCLEOTIDE SEQUENCE [LARGE SCALE GENOMIC DNA]</scope>
    <source>
        <strain evidence="1">Up_M1</strain>
        <tissue evidence="1">Testis</tissue>
    </source>
</reference>
<accession>A0ABD0XNE4</accession>
<gene>
    <name evidence="1" type="ORF">UPYG_G00023040</name>
</gene>
<name>A0ABD0XNE4_UMBPY</name>
<proteinExistence type="predicted"/>
<comment type="caution">
    <text evidence="1">The sequence shown here is derived from an EMBL/GenBank/DDBJ whole genome shotgun (WGS) entry which is preliminary data.</text>
</comment>
<keyword evidence="2" id="KW-1185">Reference proteome</keyword>
<dbReference type="Proteomes" id="UP001557470">
    <property type="component" value="Unassembled WGS sequence"/>
</dbReference>